<proteinExistence type="predicted"/>
<comment type="caution">
    <text evidence="1">The sequence shown here is derived from an EMBL/GenBank/DDBJ whole genome shotgun (WGS) entry which is preliminary data.</text>
</comment>
<name>A0A837G5X3_9VIBR</name>
<protein>
    <submittedName>
        <fullName evidence="1">Permease</fullName>
    </submittedName>
</protein>
<reference evidence="1" key="1">
    <citation type="journal article" date="2015" name="BMC Genomics">
        <title>Genome mining reveals unlocked bioactive potential of marine Gram-negative bacteria.</title>
        <authorList>
            <person name="Machado H."/>
            <person name="Sonnenschein E.C."/>
            <person name="Melchiorsen J."/>
            <person name="Gram L."/>
        </authorList>
    </citation>
    <scope>NUCLEOTIDE SEQUENCE</scope>
    <source>
        <strain evidence="1">S2052</strain>
    </source>
</reference>
<accession>A0A837G5X3</accession>
<evidence type="ECO:0000313" key="1">
    <source>
        <dbReference type="EMBL" id="KJY71119.1"/>
    </source>
</evidence>
<sequence>MATLLPFIYLLVGILIGKRQLNVKTFSSLVLTKIVIPLIIIWNISLHLEEMAWVIALTMVSMLAIFACRHWMGKDAIRSLCFCYLNIGWLGLPIAHTLLGDEAARFVLAAYIGSSIVGNSIGANYLKKEAFSVLKILSSPPVIALLIGCLLIPVGSDIEVYGYHMYLVSKFLMSFLGMMILGIWLSETSLNKSDVLAYTKSYALRIVILSTVVLVVFGISQISNSEIVYQQLPWLFLICLLPPAANIIVLETSYLGTGTSAARISVETVVSIVVIAAYGIVVHSLSL</sequence>
<dbReference type="RefSeq" id="WP_045986281.1">
    <property type="nucleotide sequence ID" value="NZ_CP063052.1"/>
</dbReference>
<organism evidence="1">
    <name type="scientific">Vibrio coralliilyticus</name>
    <dbReference type="NCBI Taxonomy" id="190893"/>
    <lineage>
        <taxon>Bacteria</taxon>
        <taxon>Pseudomonadati</taxon>
        <taxon>Pseudomonadota</taxon>
        <taxon>Gammaproteobacteria</taxon>
        <taxon>Vibrionales</taxon>
        <taxon>Vibrionaceae</taxon>
        <taxon>Vibrio</taxon>
    </lineage>
</organism>
<dbReference type="EMBL" id="JXXR01000016">
    <property type="protein sequence ID" value="KJY71119.1"/>
    <property type="molecule type" value="Genomic_DNA"/>
</dbReference>
<gene>
    <name evidence="1" type="ORF">TW71_13940</name>
</gene>
<dbReference type="AlphaFoldDB" id="A0A837G5X3"/>